<dbReference type="SUPFAM" id="SSF52540">
    <property type="entry name" value="P-loop containing nucleoside triphosphate hydrolases"/>
    <property type="match status" value="1"/>
</dbReference>
<evidence type="ECO:0000313" key="13">
    <source>
        <dbReference type="Proteomes" id="UP000500890"/>
    </source>
</evidence>
<evidence type="ECO:0000256" key="2">
    <source>
        <dbReference type="ARBA" id="ARBA00022448"/>
    </source>
</evidence>
<dbReference type="FunFam" id="3.40.50.300:FF:000221">
    <property type="entry name" value="Multidrug ABC transporter ATP-binding protein"/>
    <property type="match status" value="1"/>
</dbReference>
<dbReference type="AlphaFoldDB" id="A0A6G8AM54"/>
<dbReference type="PROSITE" id="PS00211">
    <property type="entry name" value="ABC_TRANSPORTER_1"/>
    <property type="match status" value="1"/>
</dbReference>
<dbReference type="GO" id="GO:0015421">
    <property type="term" value="F:ABC-type oligopeptide transporter activity"/>
    <property type="evidence" value="ECO:0007669"/>
    <property type="project" value="TreeGrafter"/>
</dbReference>
<feature type="domain" description="ABC transporter" evidence="10">
    <location>
        <begin position="334"/>
        <end position="569"/>
    </location>
</feature>
<dbReference type="CDD" id="cd18548">
    <property type="entry name" value="ABC_6TM_Tm287_like"/>
    <property type="match status" value="1"/>
</dbReference>
<gene>
    <name evidence="12" type="ORF">G7081_02505</name>
</gene>
<feature type="transmembrane region" description="Helical" evidence="9">
    <location>
        <begin position="237"/>
        <end position="258"/>
    </location>
</feature>
<feature type="transmembrane region" description="Helical" evidence="9">
    <location>
        <begin position="155"/>
        <end position="174"/>
    </location>
</feature>
<dbReference type="Gene3D" id="3.40.50.300">
    <property type="entry name" value="P-loop containing nucleotide triphosphate hydrolases"/>
    <property type="match status" value="1"/>
</dbReference>
<dbReference type="SMART" id="SM00382">
    <property type="entry name" value="AAA"/>
    <property type="match status" value="1"/>
</dbReference>
<evidence type="ECO:0000256" key="3">
    <source>
        <dbReference type="ARBA" id="ARBA00022475"/>
    </source>
</evidence>
<feature type="domain" description="ABC transmembrane type-1" evidence="11">
    <location>
        <begin position="16"/>
        <end position="298"/>
    </location>
</feature>
<dbReference type="SUPFAM" id="SSF90123">
    <property type="entry name" value="ABC transporter transmembrane region"/>
    <property type="match status" value="1"/>
</dbReference>
<protein>
    <submittedName>
        <fullName evidence="12">ABC transporter ATP-binding protein</fullName>
    </submittedName>
</protein>
<keyword evidence="13" id="KW-1185">Reference proteome</keyword>
<dbReference type="GO" id="GO:0005524">
    <property type="term" value="F:ATP binding"/>
    <property type="evidence" value="ECO:0007669"/>
    <property type="project" value="UniProtKB-KW"/>
</dbReference>
<feature type="transmembrane region" description="Helical" evidence="9">
    <location>
        <begin position="125"/>
        <end position="149"/>
    </location>
</feature>
<comment type="subcellular location">
    <subcellularLocation>
        <location evidence="1">Cell membrane</location>
        <topology evidence="1">Multi-pass membrane protein</topology>
    </subcellularLocation>
</comment>
<accession>A0A6G8AM54</accession>
<evidence type="ECO:0000259" key="11">
    <source>
        <dbReference type="PROSITE" id="PS50929"/>
    </source>
</evidence>
<feature type="transmembrane region" description="Helical" evidence="9">
    <location>
        <begin position="278"/>
        <end position="296"/>
    </location>
</feature>
<keyword evidence="8 9" id="KW-0472">Membrane</keyword>
<reference evidence="12 13" key="1">
    <citation type="submission" date="2020-03" db="EMBL/GenBank/DDBJ databases">
        <title>Vagococcus sp. nov., isolated from beetles.</title>
        <authorList>
            <person name="Hyun D.-W."/>
            <person name="Bae J.-W."/>
        </authorList>
    </citation>
    <scope>NUCLEOTIDE SEQUENCE [LARGE SCALE GENOMIC DNA]</scope>
    <source>
        <strain evidence="12 13">HDW17A</strain>
    </source>
</reference>
<dbReference type="KEGG" id="vah:G7081_02505"/>
<dbReference type="GO" id="GO:0005886">
    <property type="term" value="C:plasma membrane"/>
    <property type="evidence" value="ECO:0007669"/>
    <property type="project" value="UniProtKB-SubCell"/>
</dbReference>
<dbReference type="InterPro" id="IPR039421">
    <property type="entry name" value="Type_1_exporter"/>
</dbReference>
<keyword evidence="3" id="KW-1003">Cell membrane</keyword>
<name>A0A6G8AM54_9ENTE</name>
<dbReference type="EMBL" id="CP049886">
    <property type="protein sequence ID" value="QIL46039.1"/>
    <property type="molecule type" value="Genomic_DNA"/>
</dbReference>
<evidence type="ECO:0000256" key="1">
    <source>
        <dbReference type="ARBA" id="ARBA00004651"/>
    </source>
</evidence>
<dbReference type="InterPro" id="IPR003439">
    <property type="entry name" value="ABC_transporter-like_ATP-bd"/>
</dbReference>
<dbReference type="InterPro" id="IPR011527">
    <property type="entry name" value="ABC1_TM_dom"/>
</dbReference>
<feature type="transmembrane region" description="Helical" evidence="9">
    <location>
        <begin position="20"/>
        <end position="40"/>
    </location>
</feature>
<keyword evidence="5" id="KW-0547">Nucleotide-binding</keyword>
<organism evidence="12 13">
    <name type="scientific">Vagococcus coleopterorum</name>
    <dbReference type="NCBI Taxonomy" id="2714946"/>
    <lineage>
        <taxon>Bacteria</taxon>
        <taxon>Bacillati</taxon>
        <taxon>Bacillota</taxon>
        <taxon>Bacilli</taxon>
        <taxon>Lactobacillales</taxon>
        <taxon>Enterococcaceae</taxon>
        <taxon>Vagococcus</taxon>
    </lineage>
</organism>
<dbReference type="InterPro" id="IPR027417">
    <property type="entry name" value="P-loop_NTPase"/>
</dbReference>
<evidence type="ECO:0000256" key="4">
    <source>
        <dbReference type="ARBA" id="ARBA00022692"/>
    </source>
</evidence>
<evidence type="ECO:0000256" key="6">
    <source>
        <dbReference type="ARBA" id="ARBA00022840"/>
    </source>
</evidence>
<evidence type="ECO:0000256" key="7">
    <source>
        <dbReference type="ARBA" id="ARBA00022989"/>
    </source>
</evidence>
<sequence length="579" mass="63737">MLGLLRYAKEYKKELILGPFFKFLEAVFELLLPLGMAMLIDNGIAKHDFNYVLKISTLMILMSVVGLFCVLLCQYYSSVASQGFGTDLRTALLKKINTLSHQDLNDFGTSTLVTRMTNDINQLQLALAMLIRLVIRAPFLSLGSLIMAFYINAKIALIFILALAIFCSVLYVMAKQTVPLYKKVQKQIDKMNQVISENLSGIRVIRAFGQKKYSEDGMEQTNKQLAKAYRRVANVSAILNPATILIMNGAIILILFLGGNYINTGSLTQGELLALINYLTQMLLALIVISNLVVIFSKASAAATRVNEVLETTPSIQEPTDAVTELATQNNVSLSFKNVSFKYQVNSGLALENISFDLKRGQTLGIVGTTGSGKSSIIQLAPRFYDPTSGSIELFGVPLQKISLTTLRNTFGIVPQQSVLFTGSVRENLQWGKKDATDKECWDALMIAQSADFVEKLPKKLDTMIVEGGKNFSGGQRQRLTIARALINQPEIIILDDSLSALDFQTDANLRKSLAANLTNSSQIIISQRISSIQDADQILVIENGTQVGLGTHEDLMLSCVTYQELVESQQSSRKAGDH</sequence>
<evidence type="ECO:0000256" key="8">
    <source>
        <dbReference type="ARBA" id="ARBA00023136"/>
    </source>
</evidence>
<feature type="transmembrane region" description="Helical" evidence="9">
    <location>
        <begin position="52"/>
        <end position="73"/>
    </location>
</feature>
<dbReference type="PANTHER" id="PTHR43394:SF1">
    <property type="entry name" value="ATP-BINDING CASSETTE SUB-FAMILY B MEMBER 10, MITOCHONDRIAL"/>
    <property type="match status" value="1"/>
</dbReference>
<dbReference type="InterPro" id="IPR003593">
    <property type="entry name" value="AAA+_ATPase"/>
</dbReference>
<evidence type="ECO:0000256" key="9">
    <source>
        <dbReference type="SAM" id="Phobius"/>
    </source>
</evidence>
<evidence type="ECO:0000256" key="5">
    <source>
        <dbReference type="ARBA" id="ARBA00022741"/>
    </source>
</evidence>
<evidence type="ECO:0000313" key="12">
    <source>
        <dbReference type="EMBL" id="QIL46039.1"/>
    </source>
</evidence>
<dbReference type="InterPro" id="IPR036640">
    <property type="entry name" value="ABC1_TM_sf"/>
</dbReference>
<dbReference type="Gene3D" id="1.20.1560.10">
    <property type="entry name" value="ABC transporter type 1, transmembrane domain"/>
    <property type="match status" value="1"/>
</dbReference>
<dbReference type="Pfam" id="PF00005">
    <property type="entry name" value="ABC_tran"/>
    <property type="match status" value="1"/>
</dbReference>
<keyword evidence="2" id="KW-0813">Transport</keyword>
<dbReference type="RefSeq" id="WP_166007133.1">
    <property type="nucleotide sequence ID" value="NZ_CP049886.1"/>
</dbReference>
<keyword evidence="7 9" id="KW-1133">Transmembrane helix</keyword>
<dbReference type="Proteomes" id="UP000500890">
    <property type="component" value="Chromosome"/>
</dbReference>
<dbReference type="PROSITE" id="PS50893">
    <property type="entry name" value="ABC_TRANSPORTER_2"/>
    <property type="match status" value="1"/>
</dbReference>
<dbReference type="GO" id="GO:0016887">
    <property type="term" value="F:ATP hydrolysis activity"/>
    <property type="evidence" value="ECO:0007669"/>
    <property type="project" value="InterPro"/>
</dbReference>
<dbReference type="Pfam" id="PF00664">
    <property type="entry name" value="ABC_membrane"/>
    <property type="match status" value="1"/>
</dbReference>
<keyword evidence="6 12" id="KW-0067">ATP-binding</keyword>
<dbReference type="PROSITE" id="PS50929">
    <property type="entry name" value="ABC_TM1F"/>
    <property type="match status" value="1"/>
</dbReference>
<dbReference type="PANTHER" id="PTHR43394">
    <property type="entry name" value="ATP-DEPENDENT PERMEASE MDL1, MITOCHONDRIAL"/>
    <property type="match status" value="1"/>
</dbReference>
<dbReference type="InterPro" id="IPR017871">
    <property type="entry name" value="ABC_transporter-like_CS"/>
</dbReference>
<proteinExistence type="predicted"/>
<keyword evidence="4 9" id="KW-0812">Transmembrane</keyword>
<evidence type="ECO:0000259" key="10">
    <source>
        <dbReference type="PROSITE" id="PS50893"/>
    </source>
</evidence>